<evidence type="ECO:0000256" key="2">
    <source>
        <dbReference type="SAM" id="MobiDB-lite"/>
    </source>
</evidence>
<accession>A0A251XS99</accession>
<comment type="similarity">
    <text evidence="1">Belongs to the ComF/GntX family.</text>
</comment>
<dbReference type="Proteomes" id="UP000195106">
    <property type="component" value="Unassembled WGS sequence"/>
</dbReference>
<reference evidence="4 5" key="1">
    <citation type="submission" date="2016-08" db="EMBL/GenBank/DDBJ databases">
        <title>Genome sequence of Clavibacter michiganensis spp. strain CASJ009.</title>
        <authorList>
            <person name="Thapa S.P."/>
            <person name="Coaker G."/>
        </authorList>
    </citation>
    <scope>NUCLEOTIDE SEQUENCE [LARGE SCALE GENOMIC DNA]</scope>
    <source>
        <strain evidence="4">CASJ009</strain>
    </source>
</reference>
<gene>
    <name evidence="4" type="ORF">CMsap09_05330</name>
</gene>
<proteinExistence type="inferred from homology"/>
<dbReference type="Pfam" id="PF00156">
    <property type="entry name" value="Pribosyltran"/>
    <property type="match status" value="1"/>
</dbReference>
<dbReference type="EMBL" id="MDHJ01000001">
    <property type="protein sequence ID" value="OUE08350.1"/>
    <property type="molecule type" value="Genomic_DNA"/>
</dbReference>
<dbReference type="PANTHER" id="PTHR47505">
    <property type="entry name" value="DNA UTILIZATION PROTEIN YHGH"/>
    <property type="match status" value="1"/>
</dbReference>
<name>A0A251XS99_9MICO</name>
<comment type="caution">
    <text evidence="4">The sequence shown here is derived from an EMBL/GenBank/DDBJ whole genome shotgun (WGS) entry which is preliminary data.</text>
</comment>
<evidence type="ECO:0000313" key="4">
    <source>
        <dbReference type="EMBL" id="OUE08350.1"/>
    </source>
</evidence>
<feature type="region of interest" description="Disordered" evidence="2">
    <location>
        <begin position="1"/>
        <end position="23"/>
    </location>
</feature>
<protein>
    <submittedName>
        <fullName evidence="4">DNA utilization protein GntX</fullName>
    </submittedName>
</protein>
<feature type="compositionally biased region" description="Pro residues" evidence="2">
    <location>
        <begin position="1"/>
        <end position="20"/>
    </location>
</feature>
<feature type="domain" description="Phosphoribosyltransferase" evidence="3">
    <location>
        <begin position="234"/>
        <end position="284"/>
    </location>
</feature>
<dbReference type="Gene3D" id="3.40.50.2020">
    <property type="match status" value="1"/>
</dbReference>
<organism evidence="4 5">
    <name type="scientific">Clavibacter michiganensis</name>
    <dbReference type="NCBI Taxonomy" id="28447"/>
    <lineage>
        <taxon>Bacteria</taxon>
        <taxon>Bacillati</taxon>
        <taxon>Actinomycetota</taxon>
        <taxon>Actinomycetes</taxon>
        <taxon>Micrococcales</taxon>
        <taxon>Microbacteriaceae</taxon>
        <taxon>Clavibacter</taxon>
    </lineage>
</organism>
<dbReference type="SUPFAM" id="SSF53271">
    <property type="entry name" value="PRTase-like"/>
    <property type="match status" value="1"/>
</dbReference>
<dbReference type="InterPro" id="IPR000836">
    <property type="entry name" value="PRTase_dom"/>
</dbReference>
<evidence type="ECO:0000259" key="3">
    <source>
        <dbReference type="Pfam" id="PF00156"/>
    </source>
</evidence>
<evidence type="ECO:0000313" key="5">
    <source>
        <dbReference type="Proteomes" id="UP000195106"/>
    </source>
</evidence>
<dbReference type="AlphaFoldDB" id="A0A251XS99"/>
<dbReference type="CDD" id="cd06223">
    <property type="entry name" value="PRTases_typeI"/>
    <property type="match status" value="1"/>
</dbReference>
<sequence>MIPADPPPALPHPAPRPVTPPGRRARGLVRSALLDALAVLAPVSCAGCGAPDRSVCPSCRAALHGAVRIRALALPPVPAAAGIAGARVVPVACGSAYEPPWPALLSALKEEGRTDAARAMAVPLARALLAAESAAVGRRPAPADAAPADGAPGERAVAAFDVIDVPSSGASLRRRGYGPVEVLLSRAGVRPLRLSGPRGLGRHPLRFIRRPADQAGLGVAARAANVAGCLVARVDLTGRRIVVVDDVLTTGATLRETCRAIRAAGGEVAACAVLAAVPGRRRPRASPGPDPERRSLCTSDALAVHPPDASRRDEPEV</sequence>
<dbReference type="InterPro" id="IPR029057">
    <property type="entry name" value="PRTase-like"/>
</dbReference>
<dbReference type="PANTHER" id="PTHR47505:SF1">
    <property type="entry name" value="DNA UTILIZATION PROTEIN YHGH"/>
    <property type="match status" value="1"/>
</dbReference>
<feature type="compositionally biased region" description="Basic and acidic residues" evidence="2">
    <location>
        <begin position="308"/>
        <end position="317"/>
    </location>
</feature>
<evidence type="ECO:0000256" key="1">
    <source>
        <dbReference type="ARBA" id="ARBA00008007"/>
    </source>
</evidence>
<dbReference type="InterPro" id="IPR051910">
    <property type="entry name" value="ComF/GntX_DNA_util-trans"/>
</dbReference>
<feature type="region of interest" description="Disordered" evidence="2">
    <location>
        <begin position="280"/>
        <end position="317"/>
    </location>
</feature>